<dbReference type="PRINTS" id="PR00364">
    <property type="entry name" value="DISEASERSIST"/>
</dbReference>
<dbReference type="Pfam" id="PF18052">
    <property type="entry name" value="Rx_N"/>
    <property type="match status" value="1"/>
</dbReference>
<dbReference type="Pfam" id="PF25019">
    <property type="entry name" value="LRR_R13L1-DRL21"/>
    <property type="match status" value="1"/>
</dbReference>
<feature type="domain" description="NB-ARC" evidence="8">
    <location>
        <begin position="294"/>
        <end position="450"/>
    </location>
</feature>
<protein>
    <recommendedName>
        <fullName evidence="14">AAA+ ATPase domain-containing protein</fullName>
    </recommendedName>
</protein>
<evidence type="ECO:0000313" key="12">
    <source>
        <dbReference type="EnsemblPlants" id="HORVU.MOREX.r3.7HG0752120.1.CDS1"/>
    </source>
</evidence>
<reference evidence="13" key="1">
    <citation type="journal article" date="2012" name="Nature">
        <title>A physical, genetic and functional sequence assembly of the barley genome.</title>
        <authorList>
            <consortium name="The International Barley Genome Sequencing Consortium"/>
            <person name="Mayer K.F."/>
            <person name="Waugh R."/>
            <person name="Brown J.W."/>
            <person name="Schulman A."/>
            <person name="Langridge P."/>
            <person name="Platzer M."/>
            <person name="Fincher G.B."/>
            <person name="Muehlbauer G.J."/>
            <person name="Sato K."/>
            <person name="Close T.J."/>
            <person name="Wise R.P."/>
            <person name="Stein N."/>
        </authorList>
    </citation>
    <scope>NUCLEOTIDE SEQUENCE [LARGE SCALE GENOMIC DNA]</scope>
    <source>
        <strain evidence="13">cv. Morex</strain>
    </source>
</reference>
<reference evidence="12" key="3">
    <citation type="submission" date="2022-01" db="UniProtKB">
        <authorList>
            <consortium name="EnsemblPlants"/>
        </authorList>
    </citation>
    <scope>IDENTIFICATION</scope>
    <source>
        <strain evidence="12">subsp. vulgare</strain>
    </source>
</reference>
<dbReference type="PANTHER" id="PTHR36766">
    <property type="entry name" value="PLANT BROAD-SPECTRUM MILDEW RESISTANCE PROTEIN RPW8"/>
    <property type="match status" value="1"/>
</dbReference>
<dbReference type="GO" id="GO:0006952">
    <property type="term" value="P:defense response"/>
    <property type="evidence" value="ECO:0007669"/>
    <property type="project" value="UniProtKB-KW"/>
</dbReference>
<dbReference type="SMR" id="A0A8I6Z247"/>
<evidence type="ECO:0000256" key="7">
    <source>
        <dbReference type="SAM" id="MobiDB-lite"/>
    </source>
</evidence>
<evidence type="ECO:0000256" key="3">
    <source>
        <dbReference type="ARBA" id="ARBA00022737"/>
    </source>
</evidence>
<dbReference type="PANTHER" id="PTHR36766:SF70">
    <property type="entry name" value="DISEASE RESISTANCE PROTEIN RGA4"/>
    <property type="match status" value="1"/>
</dbReference>
<feature type="domain" description="Disease resistance N-terminal" evidence="9">
    <location>
        <begin position="12"/>
        <end position="93"/>
    </location>
</feature>
<evidence type="ECO:0008006" key="14">
    <source>
        <dbReference type="Google" id="ProtNLM"/>
    </source>
</evidence>
<feature type="compositionally biased region" description="Polar residues" evidence="7">
    <location>
        <begin position="165"/>
        <end position="177"/>
    </location>
</feature>
<keyword evidence="5" id="KW-0611">Plant defense</keyword>
<dbReference type="EnsemblPlants" id="HORVU.MOREX.r3.7HG0752120.1">
    <property type="protein sequence ID" value="HORVU.MOREX.r3.7HG0752120.1.CDS1"/>
    <property type="gene ID" value="HORVU.MOREX.r3.7HG0752120"/>
</dbReference>
<evidence type="ECO:0000256" key="6">
    <source>
        <dbReference type="ARBA" id="ARBA00022840"/>
    </source>
</evidence>
<dbReference type="Gene3D" id="1.10.10.10">
    <property type="entry name" value="Winged helix-like DNA-binding domain superfamily/Winged helix DNA-binding domain"/>
    <property type="match status" value="1"/>
</dbReference>
<dbReference type="InterPro" id="IPR002182">
    <property type="entry name" value="NB-ARC"/>
</dbReference>
<dbReference type="InterPro" id="IPR032675">
    <property type="entry name" value="LRR_dom_sf"/>
</dbReference>
<evidence type="ECO:0000313" key="13">
    <source>
        <dbReference type="Proteomes" id="UP000011116"/>
    </source>
</evidence>
<evidence type="ECO:0000256" key="2">
    <source>
        <dbReference type="ARBA" id="ARBA00022614"/>
    </source>
</evidence>
<feature type="domain" description="Disease resistance protein winged helix" evidence="10">
    <location>
        <begin position="535"/>
        <end position="604"/>
    </location>
</feature>
<dbReference type="SUPFAM" id="SSF52540">
    <property type="entry name" value="P-loop containing nucleoside triphosphate hydrolases"/>
    <property type="match status" value="1"/>
</dbReference>
<feature type="domain" description="R13L1/DRL21-like LRR repeat region" evidence="11">
    <location>
        <begin position="805"/>
        <end position="927"/>
    </location>
</feature>
<dbReference type="Pfam" id="PF00931">
    <property type="entry name" value="NB-ARC"/>
    <property type="match status" value="1"/>
</dbReference>
<keyword evidence="6" id="KW-0067">ATP-binding</keyword>
<dbReference type="Gramene" id="HORVU.MOREX.r2.7HG0623780.1">
    <property type="protein sequence ID" value="HORVU.MOREX.r2.7HG0623780.1.CDS.1"/>
    <property type="gene ID" value="HORVU.MOREX.r2.7HG0623780"/>
</dbReference>
<proteinExistence type="inferred from homology"/>
<evidence type="ECO:0000259" key="8">
    <source>
        <dbReference type="Pfam" id="PF00931"/>
    </source>
</evidence>
<evidence type="ECO:0000256" key="1">
    <source>
        <dbReference type="ARBA" id="ARBA00008894"/>
    </source>
</evidence>
<comment type="similarity">
    <text evidence="1">Belongs to the disease resistance NB-LRR family.</text>
</comment>
<keyword evidence="13" id="KW-1185">Reference proteome</keyword>
<accession>A0A8I6Z247</accession>
<dbReference type="InterPro" id="IPR036388">
    <property type="entry name" value="WH-like_DNA-bd_sf"/>
</dbReference>
<keyword evidence="2" id="KW-0433">Leucine-rich repeat</keyword>
<dbReference type="Pfam" id="PF23559">
    <property type="entry name" value="WHD_DRP"/>
    <property type="match status" value="1"/>
</dbReference>
<reference evidence="12" key="2">
    <citation type="submission" date="2020-10" db="EMBL/GenBank/DDBJ databases">
        <authorList>
            <person name="Scholz U."/>
            <person name="Mascher M."/>
            <person name="Fiebig A."/>
        </authorList>
    </citation>
    <scope>NUCLEOTIDE SEQUENCE [LARGE SCALE GENOMIC DNA]</scope>
    <source>
        <strain evidence="12">cv. Morex</strain>
    </source>
</reference>
<evidence type="ECO:0000259" key="11">
    <source>
        <dbReference type="Pfam" id="PF25019"/>
    </source>
</evidence>
<name>A0A8I6Z247_HORVV</name>
<evidence type="ECO:0000259" key="10">
    <source>
        <dbReference type="Pfam" id="PF23559"/>
    </source>
</evidence>
<evidence type="ECO:0000256" key="5">
    <source>
        <dbReference type="ARBA" id="ARBA00022821"/>
    </source>
</evidence>
<keyword evidence="3" id="KW-0677">Repeat</keyword>
<dbReference type="Gene3D" id="3.80.10.10">
    <property type="entry name" value="Ribonuclease Inhibitor"/>
    <property type="match status" value="3"/>
</dbReference>
<evidence type="ECO:0000256" key="4">
    <source>
        <dbReference type="ARBA" id="ARBA00022741"/>
    </source>
</evidence>
<dbReference type="InterPro" id="IPR041118">
    <property type="entry name" value="Rx_N"/>
</dbReference>
<dbReference type="InterPro" id="IPR027417">
    <property type="entry name" value="P-loop_NTPase"/>
</dbReference>
<gene>
    <name evidence="12" type="primary">LOC123409632</name>
</gene>
<evidence type="ECO:0000259" key="9">
    <source>
        <dbReference type="Pfam" id="PF18052"/>
    </source>
</evidence>
<keyword evidence="4" id="KW-0547">Nucleotide-binding</keyword>
<feature type="region of interest" description="Disordered" evidence="7">
    <location>
        <begin position="140"/>
        <end position="177"/>
    </location>
</feature>
<dbReference type="SUPFAM" id="SSF52058">
    <property type="entry name" value="L domain-like"/>
    <property type="match status" value="2"/>
</dbReference>
<organism evidence="12 13">
    <name type="scientific">Hordeum vulgare subsp. vulgare</name>
    <name type="common">Domesticated barley</name>
    <dbReference type="NCBI Taxonomy" id="112509"/>
    <lineage>
        <taxon>Eukaryota</taxon>
        <taxon>Viridiplantae</taxon>
        <taxon>Streptophyta</taxon>
        <taxon>Embryophyta</taxon>
        <taxon>Tracheophyta</taxon>
        <taxon>Spermatophyta</taxon>
        <taxon>Magnoliopsida</taxon>
        <taxon>Liliopsida</taxon>
        <taxon>Poales</taxon>
        <taxon>Poaceae</taxon>
        <taxon>BOP clade</taxon>
        <taxon>Pooideae</taxon>
        <taxon>Triticodae</taxon>
        <taxon>Triticeae</taxon>
        <taxon>Hordeinae</taxon>
        <taxon>Hordeum</taxon>
    </lineage>
</organism>
<dbReference type="GO" id="GO:0005524">
    <property type="term" value="F:ATP binding"/>
    <property type="evidence" value="ECO:0007669"/>
    <property type="project" value="UniProtKB-KW"/>
</dbReference>
<dbReference type="Proteomes" id="UP000011116">
    <property type="component" value="Chromosome 7H"/>
</dbReference>
<dbReference type="GO" id="GO:0051707">
    <property type="term" value="P:response to other organism"/>
    <property type="evidence" value="ECO:0007669"/>
    <property type="project" value="UniProtKB-ARBA"/>
</dbReference>
<dbReference type="InterPro" id="IPR058922">
    <property type="entry name" value="WHD_DRP"/>
</dbReference>
<dbReference type="Gramene" id="HORVU.MOREX.r3.7HG0752120.1">
    <property type="protein sequence ID" value="HORVU.MOREX.r3.7HG0752120.1.CDS1"/>
    <property type="gene ID" value="HORVU.MOREX.r3.7HG0752120"/>
</dbReference>
<dbReference type="GO" id="GO:0043531">
    <property type="term" value="F:ADP binding"/>
    <property type="evidence" value="ECO:0007669"/>
    <property type="project" value="InterPro"/>
</dbReference>
<dbReference type="InterPro" id="IPR056789">
    <property type="entry name" value="LRR_R13L1-DRL21"/>
</dbReference>
<sequence>MEALLCAAQWVVGQALAPIADGLLEAWGASKSLGLNIEALKMELLLVKATLELAGSKQICGPAMEELLGKLRLSAHCAEDLLDELDYFRIHDQIHGTYDAANQHAKGGVHDLALTARHAAKSVGKLSFISSLCCSAPSPAGHPAQVEDARRRPSRCGWPRARPRSQGNSSSAPNANQELKGCMPRLGILLPRSSSPPVCVSGQPTLCGAPQRETPLLEFNRADFSERMNIIVEQLQPVRREVTNFLQSCNPMTVPDIAKSRPITTCQSIEPKLYGRDHIVASIIHDMTKGECTSKDLTVLPIVGPGGIGKTTLIQHIYHNKVVQNHFHVVIWVCVSHSFNLNKLLEEITKKIPPVAGEKGDRPEELIAQRLISKRFLLVLDDIWKIDGDDDWKRLLLSLKTPEGKGSVILLTTRFPAIAKKVKVTNPIELNGLESEEFRKLFLAFVFDNEPFTSDQNCLLEIGYKIMEKLKGSPLAAKTVGTLLGKDLSLRHWRRVLESKEWETQNDPNDIIPALKLSYDHLPFHQQQCFSYSALFPEDYKYSAKELINFWIGMDILQPSSQNQTLEDLGLSNLHDLVAYGFFGEEKTNGCSSYVIHDLLHDLALQVASHDCIAIHHSNVGLVEIQPSIHHMSIIIDCDDALSREKLKCQLGKMKTRLNVKQLHTLMLFGPIGDFCIILGDLFSEANALRVLRLVKIPTSVESMIHNFSSLIHLRYLCLGTKKFEKEIPLPLVISRFYHLKILDLGSWRSRCYFPRNMSNLGKLCHFQTPPYEFYSDIINVGNLKFLQELKAFSVNKESEGFEPKQLEDLAELRELGIYNLENIYTKEEAATTKLMDKNHLERLTLDWDSERANIEPDVEAVVLESLQPHRYVQDLCIRWHGGFSCPTWLGDRLAVEALESLHLCGVSWEYLPPLGKMWRLVNVILKYIAALEKFVIEQSFCMLIRLELVGLESFEKWVPSEGVDHMFPVLQVLIVEDCPKLLELPFSNRFVDPKPDQDRDICWLPKLQELVIRNCPQLLLAACIPWTETLRIVSIGDIKLLGGFEYSSRSSFLIVTGKDDLQSLDEVVAFNSLTRLEELRLNKCPPLQSKHFLLLTSLKKLDVWSSEVVVDAVGGKGDVEWCHPLEHLWVEASSGFKKLTELLTHLPRLTELKIWKCEKLTRLAVEMDEEKEEDDSGLLLLPTHLSDTLECLTIVSCEQLVLVDPSGAGRGLEALRSLRWLVISACPKVLSAKNSFSCCFLPPSLQILDLYAASGMGTLEPLSNLTSLTKLKLTSCGEDLRCKGLGPLLTTGAQLRNLHVRHSPGFFDGWHPSQLQDGAGEEQQLVSPGTGSSSKLDMLWTDEVMGLLAAPICTFLSSSLTELWLFGSPCRQEMERFTKGQEEALQLLASLQELQFYYFNKLQSLPAGLHKLNNLKKLKVYSCPAVRSLPEDGLPKSLQQLEVSSCGNEMLIQECRGLVGSIAKIN</sequence>
<dbReference type="Gene3D" id="3.40.50.300">
    <property type="entry name" value="P-loop containing nucleotide triphosphate hydrolases"/>
    <property type="match status" value="1"/>
</dbReference>